<protein>
    <submittedName>
        <fullName evidence="3">Endonuclease/exonuclease/phosphatase family metal-dependent hydrolase</fullName>
    </submittedName>
</protein>
<feature type="signal peptide" evidence="1">
    <location>
        <begin position="1"/>
        <end position="33"/>
    </location>
</feature>
<evidence type="ECO:0000259" key="2">
    <source>
        <dbReference type="Pfam" id="PF03372"/>
    </source>
</evidence>
<keyword evidence="3" id="KW-0255">Endonuclease</keyword>
<feature type="chain" id="PRO_5021880163" evidence="1">
    <location>
        <begin position="34"/>
        <end position="288"/>
    </location>
</feature>
<dbReference type="EMBL" id="VFPA01000003">
    <property type="protein sequence ID" value="TQM09122.1"/>
    <property type="molecule type" value="Genomic_DNA"/>
</dbReference>
<dbReference type="RefSeq" id="WP_142057103.1">
    <property type="nucleotide sequence ID" value="NZ_VFPA01000003.1"/>
</dbReference>
<sequence length="288" mass="29373">MADRAYRGLWVAIAGCLVAGLAACSWTATGVNAAGPPSAPPTAPAGDPPAAPVRVLQLNLCNSGIAACYTGRSVAEAAAVIRSEAPDLVTLNEVCQDDVQALERALARAVPGGAAVSAFQAARDRNTGEAYRCRNGQQFGNGIVSRWPSVPGSSVGSGIYPLQDSDDPEERAWVCMEVGATPAVAVCTTHLAYTDRQVAVGQCEYLFGTVVEGMRARGGVPLVLGGDLNLGSGDSPDLGSCLPSGSAFVGDGEAQLVVATPELVVDSSRTIDLRATDHPGLLVTLAPS</sequence>
<dbReference type="InterPro" id="IPR005135">
    <property type="entry name" value="Endo/exonuclease/phosphatase"/>
</dbReference>
<gene>
    <name evidence="3" type="ORF">FB558_4870</name>
</gene>
<accession>A0A543DIG6</accession>
<dbReference type="PROSITE" id="PS51257">
    <property type="entry name" value="PROKAR_LIPOPROTEIN"/>
    <property type="match status" value="1"/>
</dbReference>
<dbReference type="Proteomes" id="UP000315677">
    <property type="component" value="Unassembled WGS sequence"/>
</dbReference>
<dbReference type="InterPro" id="IPR036691">
    <property type="entry name" value="Endo/exonu/phosph_ase_sf"/>
</dbReference>
<evidence type="ECO:0000313" key="3">
    <source>
        <dbReference type="EMBL" id="TQM09122.1"/>
    </source>
</evidence>
<dbReference type="SUPFAM" id="SSF56219">
    <property type="entry name" value="DNase I-like"/>
    <property type="match status" value="1"/>
</dbReference>
<evidence type="ECO:0000313" key="4">
    <source>
        <dbReference type="Proteomes" id="UP000315677"/>
    </source>
</evidence>
<keyword evidence="1" id="KW-0732">Signal</keyword>
<keyword evidence="3" id="KW-0540">Nuclease</keyword>
<dbReference type="OrthoDB" id="3357160at2"/>
<reference evidence="3 4" key="1">
    <citation type="submission" date="2019-06" db="EMBL/GenBank/DDBJ databases">
        <title>Sequencing the genomes of 1000 actinobacteria strains.</title>
        <authorList>
            <person name="Klenk H.-P."/>
        </authorList>
    </citation>
    <scope>NUCLEOTIDE SEQUENCE [LARGE SCALE GENOMIC DNA]</scope>
    <source>
        <strain evidence="3 4">DSM 45301</strain>
    </source>
</reference>
<feature type="domain" description="Endonuclease/exonuclease/phosphatase" evidence="2">
    <location>
        <begin position="73"/>
        <end position="237"/>
    </location>
</feature>
<name>A0A543DIG6_9PSEU</name>
<proteinExistence type="predicted"/>
<keyword evidence="3" id="KW-0378">Hydrolase</keyword>
<dbReference type="GO" id="GO:0004519">
    <property type="term" value="F:endonuclease activity"/>
    <property type="evidence" value="ECO:0007669"/>
    <property type="project" value="UniProtKB-KW"/>
</dbReference>
<dbReference type="GO" id="GO:0004527">
    <property type="term" value="F:exonuclease activity"/>
    <property type="evidence" value="ECO:0007669"/>
    <property type="project" value="UniProtKB-KW"/>
</dbReference>
<dbReference type="Pfam" id="PF03372">
    <property type="entry name" value="Exo_endo_phos"/>
    <property type="match status" value="1"/>
</dbReference>
<dbReference type="AlphaFoldDB" id="A0A543DIG6"/>
<keyword evidence="4" id="KW-1185">Reference proteome</keyword>
<comment type="caution">
    <text evidence="3">The sequence shown here is derived from an EMBL/GenBank/DDBJ whole genome shotgun (WGS) entry which is preliminary data.</text>
</comment>
<evidence type="ECO:0000256" key="1">
    <source>
        <dbReference type="SAM" id="SignalP"/>
    </source>
</evidence>
<keyword evidence="3" id="KW-0269">Exonuclease</keyword>
<dbReference type="Gene3D" id="3.60.10.10">
    <property type="entry name" value="Endonuclease/exonuclease/phosphatase"/>
    <property type="match status" value="1"/>
</dbReference>
<organism evidence="3 4">
    <name type="scientific">Pseudonocardia kunmingensis</name>
    <dbReference type="NCBI Taxonomy" id="630975"/>
    <lineage>
        <taxon>Bacteria</taxon>
        <taxon>Bacillati</taxon>
        <taxon>Actinomycetota</taxon>
        <taxon>Actinomycetes</taxon>
        <taxon>Pseudonocardiales</taxon>
        <taxon>Pseudonocardiaceae</taxon>
        <taxon>Pseudonocardia</taxon>
    </lineage>
</organism>